<comment type="caution">
    <text evidence="2">The sequence shown here is derived from an EMBL/GenBank/DDBJ whole genome shotgun (WGS) entry which is preliminary data.</text>
</comment>
<dbReference type="Proteomes" id="UP000237073">
    <property type="component" value="Unassembled WGS sequence"/>
</dbReference>
<dbReference type="EMBL" id="PQGD01000009">
    <property type="protein sequence ID" value="POP48541.1"/>
    <property type="molecule type" value="Genomic_DNA"/>
</dbReference>
<organism evidence="2 4">
    <name type="scientific">Superficieibacter electus</name>
    <dbReference type="NCBI Taxonomy" id="2022662"/>
    <lineage>
        <taxon>Bacteria</taxon>
        <taxon>Pseudomonadati</taxon>
        <taxon>Pseudomonadota</taxon>
        <taxon>Gammaproteobacteria</taxon>
        <taxon>Enterobacterales</taxon>
        <taxon>Enterobacteriaceae</taxon>
        <taxon>Superficieibacter</taxon>
    </lineage>
</organism>
<name>A0A2P5GPQ1_9ENTR</name>
<sequence>MDTVILTLIAFYQRFISPRKGYRCAYGVLHHTHGCSGAVKHIVQQKGIIAGWRDIRQRFADCREAAQTLRERRLSEDEEENKNKRCDRAECCCDAAIVPDNCSDVSCPEIPFPDVSCPCDCSWSGILLRRKKR</sequence>
<reference evidence="3 4" key="1">
    <citation type="submission" date="2018-01" db="EMBL/GenBank/DDBJ databases">
        <title>Superficieibacter electus gen. nov., sp. nov., an extended-spectrum beta-lactamase possessing member of the Enterobacteriaceae family, isolated from intensive care unit surfaces.</title>
        <authorList>
            <person name="Potter R.F."/>
            <person name="D'Souza A.W."/>
        </authorList>
    </citation>
    <scope>NUCLEOTIDE SEQUENCE [LARGE SCALE GENOMIC DNA]</scope>
    <source>
        <strain evidence="2 4">BP-1</strain>
        <strain evidence="1 3">BP-2</strain>
    </source>
</reference>
<evidence type="ECO:0000313" key="1">
    <source>
        <dbReference type="EMBL" id="POP45258.1"/>
    </source>
</evidence>
<dbReference type="RefSeq" id="WP_103675877.1">
    <property type="nucleotide sequence ID" value="NZ_PQGD01000009.1"/>
</dbReference>
<keyword evidence="3" id="KW-1185">Reference proteome</keyword>
<evidence type="ECO:0000313" key="2">
    <source>
        <dbReference type="EMBL" id="POP48541.1"/>
    </source>
</evidence>
<gene>
    <name evidence="2" type="ORF">CHU32_12640</name>
    <name evidence="1" type="ORF">CHU33_09715</name>
</gene>
<evidence type="ECO:0000313" key="4">
    <source>
        <dbReference type="Proteomes" id="UP000247005"/>
    </source>
</evidence>
<protein>
    <submittedName>
        <fullName evidence="2">Membrane protein insertion efficiency factor YidD</fullName>
    </submittedName>
</protein>
<accession>A0A2P5GPQ1</accession>
<dbReference type="NCBIfam" id="TIGR00278">
    <property type="entry name" value="membrane protein insertion efficiency factor YidD"/>
    <property type="match status" value="1"/>
</dbReference>
<evidence type="ECO:0000313" key="3">
    <source>
        <dbReference type="Proteomes" id="UP000237073"/>
    </source>
</evidence>
<dbReference type="EMBL" id="PQGE01000007">
    <property type="protein sequence ID" value="POP45258.1"/>
    <property type="molecule type" value="Genomic_DNA"/>
</dbReference>
<dbReference type="Proteomes" id="UP000247005">
    <property type="component" value="Unassembled WGS sequence"/>
</dbReference>
<dbReference type="OrthoDB" id="6629784at2"/>
<proteinExistence type="predicted"/>
<dbReference type="AlphaFoldDB" id="A0A2P5GPQ1"/>
<dbReference type="InterPro" id="IPR002696">
    <property type="entry name" value="Membr_insert_effic_factor_YidD"/>
</dbReference>